<evidence type="ECO:0000256" key="4">
    <source>
        <dbReference type="ARBA" id="ARBA00022448"/>
    </source>
</evidence>
<name>A0A976QRE8_THEOR</name>
<keyword evidence="9" id="KW-0811">Translocation</keyword>
<evidence type="ECO:0000256" key="10">
    <source>
        <dbReference type="ARBA" id="ARBA00023136"/>
    </source>
</evidence>
<comment type="similarity">
    <text evidence="2">Belongs to the SEC62 family.</text>
</comment>
<evidence type="ECO:0000256" key="3">
    <source>
        <dbReference type="ARBA" id="ARBA00021257"/>
    </source>
</evidence>
<protein>
    <recommendedName>
        <fullName evidence="3">Translocation protein SEC62</fullName>
    </recommendedName>
</protein>
<evidence type="ECO:0000256" key="9">
    <source>
        <dbReference type="ARBA" id="ARBA00023010"/>
    </source>
</evidence>
<keyword evidence="5 11" id="KW-0812">Transmembrane</keyword>
<dbReference type="Proteomes" id="UP000244803">
    <property type="component" value="Chromosome 2"/>
</dbReference>
<evidence type="ECO:0000313" key="13">
    <source>
        <dbReference type="Proteomes" id="UP000244803"/>
    </source>
</evidence>
<evidence type="ECO:0000256" key="5">
    <source>
        <dbReference type="ARBA" id="ARBA00022692"/>
    </source>
</evidence>
<evidence type="ECO:0000256" key="8">
    <source>
        <dbReference type="ARBA" id="ARBA00022989"/>
    </source>
</evidence>
<dbReference type="AlphaFoldDB" id="A0A976QRE8"/>
<keyword evidence="10 11" id="KW-0472">Membrane</keyword>
<dbReference type="EMBL" id="CP056068">
    <property type="protein sequence ID" value="UKJ90369.1"/>
    <property type="molecule type" value="Genomic_DNA"/>
</dbReference>
<keyword evidence="8 11" id="KW-1133">Transmembrane helix</keyword>
<feature type="transmembrane region" description="Helical" evidence="11">
    <location>
        <begin position="234"/>
        <end position="255"/>
    </location>
</feature>
<sequence length="377" mass="43569">MSRPEKENKFNRQLSSLMDSMLKNGVRVKSAAEVGKRAVQFTRGDEIKKWVLNNKELAYSKCSLYFETAKLEDEADVANFVDTLIENGFMYRAQYQPLEGALEKSESGSIKRPVWPKRLIKTQKQRFDTLGFYIISYEGSQKWNYLKLSGILFGVLAMCMFKAWPLYLKLAMWYISVVLLTFLIVAIVLRLLLFLILWFVGYDFWLFPNLFDEDLGVVDSFKPLYSITYRKDNLMMIACRILCAVLIAVSTYQLGKTHDINDIYMFTKQSFLDVLDWGHQKLIAVPEDTSFYKSIGADLSAEFTEKLSETAEEVDDDDYNCLLKCGFKSLEDLISNCMKKCDCMSNLLENDCLKDCPQETINSLTEAKLDVCKRVRR</sequence>
<feature type="transmembrane region" description="Helical" evidence="11">
    <location>
        <begin position="173"/>
        <end position="200"/>
    </location>
</feature>
<dbReference type="GO" id="GO:0031204">
    <property type="term" value="P:post-translational protein targeting to membrane, translocation"/>
    <property type="evidence" value="ECO:0007669"/>
    <property type="project" value="TreeGrafter"/>
</dbReference>
<keyword evidence="6" id="KW-0256">Endoplasmic reticulum</keyword>
<proteinExistence type="inferred from homology"/>
<accession>A0A976QRE8</accession>
<dbReference type="GO" id="GO:0005789">
    <property type="term" value="C:endoplasmic reticulum membrane"/>
    <property type="evidence" value="ECO:0007669"/>
    <property type="project" value="UniProtKB-SubCell"/>
</dbReference>
<gene>
    <name evidence="12" type="ORF">MACJ_001302</name>
</gene>
<comment type="subcellular location">
    <subcellularLocation>
        <location evidence="1">Endoplasmic reticulum membrane</location>
        <topology evidence="1">Multi-pass membrane protein</topology>
    </subcellularLocation>
</comment>
<evidence type="ECO:0000256" key="11">
    <source>
        <dbReference type="SAM" id="Phobius"/>
    </source>
</evidence>
<reference evidence="12" key="1">
    <citation type="submission" date="2022-07" db="EMBL/GenBank/DDBJ databases">
        <title>Evaluation of T. orientalis genome assembly methods using nanopore sequencing and analysis of variation between genomes.</title>
        <authorList>
            <person name="Yam J."/>
            <person name="Micallef M.L."/>
            <person name="Liu M."/>
            <person name="Djordjevic S.P."/>
            <person name="Bogema D.R."/>
            <person name="Jenkins C."/>
        </authorList>
    </citation>
    <scope>NUCLEOTIDE SEQUENCE</scope>
    <source>
        <strain evidence="12">Fish Creek</strain>
    </source>
</reference>
<keyword evidence="4" id="KW-0813">Transport</keyword>
<dbReference type="InterPro" id="IPR004728">
    <property type="entry name" value="Sec62"/>
</dbReference>
<dbReference type="PANTHER" id="PTHR12443:SF9">
    <property type="entry name" value="TRANSLOCATION PROTEIN SEC62"/>
    <property type="match status" value="1"/>
</dbReference>
<organism evidence="12 13">
    <name type="scientific">Theileria orientalis</name>
    <dbReference type="NCBI Taxonomy" id="68886"/>
    <lineage>
        <taxon>Eukaryota</taxon>
        <taxon>Sar</taxon>
        <taxon>Alveolata</taxon>
        <taxon>Apicomplexa</taxon>
        <taxon>Aconoidasida</taxon>
        <taxon>Piroplasmida</taxon>
        <taxon>Theileriidae</taxon>
        <taxon>Theileria</taxon>
    </lineage>
</organism>
<evidence type="ECO:0000256" key="6">
    <source>
        <dbReference type="ARBA" id="ARBA00022824"/>
    </source>
</evidence>
<evidence type="ECO:0000256" key="7">
    <source>
        <dbReference type="ARBA" id="ARBA00022927"/>
    </source>
</evidence>
<dbReference type="OrthoDB" id="200187at2759"/>
<feature type="transmembrane region" description="Helical" evidence="11">
    <location>
        <begin position="145"/>
        <end position="167"/>
    </location>
</feature>
<dbReference type="Pfam" id="PF03839">
    <property type="entry name" value="Sec62"/>
    <property type="match status" value="1"/>
</dbReference>
<evidence type="ECO:0000313" key="12">
    <source>
        <dbReference type="EMBL" id="UKJ90369.1"/>
    </source>
</evidence>
<evidence type="ECO:0000256" key="2">
    <source>
        <dbReference type="ARBA" id="ARBA00010604"/>
    </source>
</evidence>
<evidence type="ECO:0000256" key="1">
    <source>
        <dbReference type="ARBA" id="ARBA00004477"/>
    </source>
</evidence>
<keyword evidence="7" id="KW-0653">Protein transport</keyword>
<dbReference type="PANTHER" id="PTHR12443">
    <property type="entry name" value="TRANSLOCATION PROTEIN SEC62"/>
    <property type="match status" value="1"/>
</dbReference>